<evidence type="ECO:0000313" key="2">
    <source>
        <dbReference type="Proteomes" id="UP000297910"/>
    </source>
</evidence>
<proteinExistence type="predicted"/>
<dbReference type="EMBL" id="PQXI01000013">
    <property type="protein sequence ID" value="TGO29609.1"/>
    <property type="molecule type" value="Genomic_DNA"/>
</dbReference>
<evidence type="ECO:0000313" key="1">
    <source>
        <dbReference type="EMBL" id="TGO29609.1"/>
    </source>
</evidence>
<keyword evidence="2" id="KW-1185">Reference proteome</keyword>
<name>A0A4Z1G3F0_9HELO</name>
<protein>
    <submittedName>
        <fullName evidence="1">Uncharacterized protein</fullName>
    </submittedName>
</protein>
<accession>A0A4Z1G3F0</accession>
<sequence>MGSLGEVQFIKPILDIPLEHQASLLKERANGHAAVPGLNLNTVQHRQSIPNAEKIDFRVRLLRALRKAWKNEETEARFLEAVNMLKSDGAALFGGLVDPALFEKLVEAYDKVQEAAGNNTFMHSFVNMAVQNEFIMGGNYVDAFAHPLLIAITAYLMGGAIRIQEFRGKNTDPIAINAQDNMLHVDNTPFKEEYKVLLNWQRGQVKGPSGQNFTFLPWTHKGNRDILASNDGLPWSTERDSLFTSHKAIDGLFDFRRNTHGRSRVVEAVHPEQPLAVLFPAGAVVHHRYRSPTGNARSCIITAFHLSKMHPGHNAELPEPVGRKKNLIEFLVGHQDENSADEFLDILSNESPRIEEKLDHLFKATHPSTILDLEPFELKGERLSAWRDTVVDAPTPLKYKYDRNLIFSGAEFSSIEEYTAALAAIMMYDKCGLLQMVLYQDGREEIRKPARKIVGERKIKPLIELLMPWVPQLFSSSFTKNDLIDPKTLIIMCDAVAAVANNLDMPEIEAECVGPQKIYKSLTRLMMDLGEAMVRCEGVETYLATSLFLFLAAEEIYSHLKESDQIALRSIVAAFLRNYVASLLLVESIDSQTHNPKLAKLAKVTA</sequence>
<gene>
    <name evidence="1" type="ORF">BPAE_0013g00610</name>
</gene>
<dbReference type="SUPFAM" id="SSF51197">
    <property type="entry name" value="Clavaminate synthase-like"/>
    <property type="match status" value="1"/>
</dbReference>
<comment type="caution">
    <text evidence="1">The sequence shown here is derived from an EMBL/GenBank/DDBJ whole genome shotgun (WGS) entry which is preliminary data.</text>
</comment>
<dbReference type="AlphaFoldDB" id="A0A4Z1G3F0"/>
<dbReference type="Proteomes" id="UP000297910">
    <property type="component" value="Unassembled WGS sequence"/>
</dbReference>
<reference evidence="1 2" key="1">
    <citation type="submission" date="2017-12" db="EMBL/GenBank/DDBJ databases">
        <title>Comparative genomics of Botrytis spp.</title>
        <authorList>
            <person name="Valero-Jimenez C.A."/>
            <person name="Tapia P."/>
            <person name="Veloso J."/>
            <person name="Silva-Moreno E."/>
            <person name="Staats M."/>
            <person name="Valdes J.H."/>
            <person name="Van Kan J.A.L."/>
        </authorList>
    </citation>
    <scope>NUCLEOTIDE SEQUENCE [LARGE SCALE GENOMIC DNA]</scope>
    <source>
        <strain evidence="1 2">Bp0003</strain>
    </source>
</reference>
<organism evidence="1 2">
    <name type="scientific">Botrytis paeoniae</name>
    <dbReference type="NCBI Taxonomy" id="278948"/>
    <lineage>
        <taxon>Eukaryota</taxon>
        <taxon>Fungi</taxon>
        <taxon>Dikarya</taxon>
        <taxon>Ascomycota</taxon>
        <taxon>Pezizomycotina</taxon>
        <taxon>Leotiomycetes</taxon>
        <taxon>Helotiales</taxon>
        <taxon>Sclerotiniaceae</taxon>
        <taxon>Botrytis</taxon>
    </lineage>
</organism>